<evidence type="ECO:0000313" key="3">
    <source>
        <dbReference type="Proteomes" id="UP001177744"/>
    </source>
</evidence>
<keyword evidence="1" id="KW-0175">Coiled coil</keyword>
<name>A0AA40LDN9_CNENI</name>
<gene>
    <name evidence="2" type="ORF">QTO34_012848</name>
</gene>
<keyword evidence="3" id="KW-1185">Reference proteome</keyword>
<comment type="caution">
    <text evidence="2">The sequence shown here is derived from an EMBL/GenBank/DDBJ whole genome shotgun (WGS) entry which is preliminary data.</text>
</comment>
<dbReference type="EMBL" id="JAULJE010000026">
    <property type="protein sequence ID" value="KAK1327703.1"/>
    <property type="molecule type" value="Genomic_DNA"/>
</dbReference>
<accession>A0AA40LDN9</accession>
<proteinExistence type="predicted"/>
<feature type="coiled-coil region" evidence="1">
    <location>
        <begin position="35"/>
        <end position="62"/>
    </location>
</feature>
<evidence type="ECO:0000256" key="1">
    <source>
        <dbReference type="SAM" id="Coils"/>
    </source>
</evidence>
<protein>
    <submittedName>
        <fullName evidence="2">Uncharacterized protein</fullName>
    </submittedName>
</protein>
<sequence>MTEKEFRVMVIKFIHRMDEKINNLCKNQEEMKSDIATIKNTMESFNSRLEEAEDRISELEDQREVSACFKASKNRSTLLLGANAAETLS</sequence>
<reference evidence="2" key="1">
    <citation type="submission" date="2023-06" db="EMBL/GenBank/DDBJ databases">
        <title>Reference genome for the Northern bat (Eptesicus nilssonii), a most northern bat species.</title>
        <authorList>
            <person name="Laine V.N."/>
            <person name="Pulliainen A.T."/>
            <person name="Lilley T.M."/>
        </authorList>
    </citation>
    <scope>NUCLEOTIDE SEQUENCE</scope>
    <source>
        <strain evidence="2">BLF_Eptnil</strain>
        <tissue evidence="2">Kidney</tissue>
    </source>
</reference>
<dbReference type="AlphaFoldDB" id="A0AA40LDN9"/>
<dbReference type="Gene3D" id="1.20.5.170">
    <property type="match status" value="1"/>
</dbReference>
<evidence type="ECO:0000313" key="2">
    <source>
        <dbReference type="EMBL" id="KAK1327703.1"/>
    </source>
</evidence>
<organism evidence="2 3">
    <name type="scientific">Cnephaeus nilssonii</name>
    <name type="common">Northern bat</name>
    <name type="synonym">Eptesicus nilssonii</name>
    <dbReference type="NCBI Taxonomy" id="3371016"/>
    <lineage>
        <taxon>Eukaryota</taxon>
        <taxon>Metazoa</taxon>
        <taxon>Chordata</taxon>
        <taxon>Craniata</taxon>
        <taxon>Vertebrata</taxon>
        <taxon>Euteleostomi</taxon>
        <taxon>Mammalia</taxon>
        <taxon>Eutheria</taxon>
        <taxon>Laurasiatheria</taxon>
        <taxon>Chiroptera</taxon>
        <taxon>Yangochiroptera</taxon>
        <taxon>Vespertilionidae</taxon>
        <taxon>Cnephaeus</taxon>
    </lineage>
</organism>
<dbReference type="Proteomes" id="UP001177744">
    <property type="component" value="Unassembled WGS sequence"/>
</dbReference>